<sequence length="78" mass="8933">MPRYFFDLSDSCLQFPDKKGTELHCIDDAKDEAVRALVDIIRILPDGAYRELAYTVRDDSGRQLMQVAIKFELQPVQG</sequence>
<comment type="caution">
    <text evidence="2">The sequence shown here is derived from an EMBL/GenBank/DDBJ whole genome shotgun (WGS) entry which is preliminary data.</text>
</comment>
<evidence type="ECO:0000259" key="1">
    <source>
        <dbReference type="Pfam" id="PF21834"/>
    </source>
</evidence>
<dbReference type="AlphaFoldDB" id="A0A3A5L416"/>
<feature type="domain" description="DUF6894" evidence="1">
    <location>
        <begin position="3"/>
        <end position="69"/>
    </location>
</feature>
<accession>A0A3A5L416</accession>
<dbReference type="RefSeq" id="WP_120013210.1">
    <property type="nucleotide sequence ID" value="NZ_QZWZ01000003.1"/>
</dbReference>
<dbReference type="Pfam" id="PF21834">
    <property type="entry name" value="DUF6894"/>
    <property type="match status" value="1"/>
</dbReference>
<dbReference type="Proteomes" id="UP000272706">
    <property type="component" value="Unassembled WGS sequence"/>
</dbReference>
<evidence type="ECO:0000313" key="3">
    <source>
        <dbReference type="Proteomes" id="UP000272706"/>
    </source>
</evidence>
<keyword evidence="3" id="KW-1185">Reference proteome</keyword>
<reference evidence="2 3" key="1">
    <citation type="submission" date="2018-09" db="EMBL/GenBank/DDBJ databases">
        <title>Mesorhizobium carmichaelinearum sp. nov. isolated from Carmichaelinea spp. root nodules in New Zealand.</title>
        <authorList>
            <person name="De Meyer S.E."/>
        </authorList>
    </citation>
    <scope>NUCLEOTIDE SEQUENCE [LARGE SCALE GENOMIC DNA]</scope>
    <source>
        <strain evidence="2 3">ICMP19557</strain>
    </source>
</reference>
<protein>
    <recommendedName>
        <fullName evidence="1">DUF6894 domain-containing protein</fullName>
    </recommendedName>
</protein>
<proteinExistence type="predicted"/>
<dbReference type="InterPro" id="IPR054189">
    <property type="entry name" value="DUF6894"/>
</dbReference>
<evidence type="ECO:0000313" key="2">
    <source>
        <dbReference type="EMBL" id="RJT41353.1"/>
    </source>
</evidence>
<name>A0A3A5L416_9HYPH</name>
<dbReference type="EMBL" id="QZWZ01000003">
    <property type="protein sequence ID" value="RJT41353.1"/>
    <property type="molecule type" value="Genomic_DNA"/>
</dbReference>
<organism evidence="2 3">
    <name type="scientific">Mesorhizobium waimense</name>
    <dbReference type="NCBI Taxonomy" id="1300307"/>
    <lineage>
        <taxon>Bacteria</taxon>
        <taxon>Pseudomonadati</taxon>
        <taxon>Pseudomonadota</taxon>
        <taxon>Alphaproteobacteria</taxon>
        <taxon>Hyphomicrobiales</taxon>
        <taxon>Phyllobacteriaceae</taxon>
        <taxon>Mesorhizobium</taxon>
    </lineage>
</organism>
<gene>
    <name evidence="2" type="ORF">D3227_06045</name>
</gene>